<accession>A0A0C3D4Z8</accession>
<dbReference type="Proteomes" id="UP000053989">
    <property type="component" value="Unassembled WGS sequence"/>
</dbReference>
<dbReference type="HOGENOM" id="CLU_2279123_0_0_1"/>
<sequence length="102" mass="11154">MREVLWSTSIANSSTTICLFHPTTAFTNEQSIFAQEISMAVRGSLVSVDNVGAICRHPLRPTAIPLGELSRTSCDKGGDGQRAISRRKAVPVYPVPTFFKRC</sequence>
<keyword evidence="2" id="KW-1185">Reference proteome</keyword>
<evidence type="ECO:0000313" key="1">
    <source>
        <dbReference type="EMBL" id="KIM55875.1"/>
    </source>
</evidence>
<proteinExistence type="predicted"/>
<protein>
    <submittedName>
        <fullName evidence="1">Uncharacterized protein</fullName>
    </submittedName>
</protein>
<dbReference type="InParanoid" id="A0A0C3D4Z8"/>
<evidence type="ECO:0000313" key="2">
    <source>
        <dbReference type="Proteomes" id="UP000053989"/>
    </source>
</evidence>
<name>A0A0C3D4Z8_9AGAM</name>
<reference evidence="1 2" key="1">
    <citation type="submission" date="2014-04" db="EMBL/GenBank/DDBJ databases">
        <authorList>
            <consortium name="DOE Joint Genome Institute"/>
            <person name="Kuo A."/>
            <person name="Kohler A."/>
            <person name="Nagy L.G."/>
            <person name="Floudas D."/>
            <person name="Copeland A."/>
            <person name="Barry K.W."/>
            <person name="Cichocki N."/>
            <person name="Veneault-Fourrey C."/>
            <person name="LaButti K."/>
            <person name="Lindquist E.A."/>
            <person name="Lipzen A."/>
            <person name="Lundell T."/>
            <person name="Morin E."/>
            <person name="Murat C."/>
            <person name="Sun H."/>
            <person name="Tunlid A."/>
            <person name="Henrissat B."/>
            <person name="Grigoriev I.V."/>
            <person name="Hibbett D.S."/>
            <person name="Martin F."/>
            <person name="Nordberg H.P."/>
            <person name="Cantor M.N."/>
            <person name="Hua S.X."/>
        </authorList>
    </citation>
    <scope>NUCLEOTIDE SEQUENCE [LARGE SCALE GENOMIC DNA]</scope>
    <source>
        <strain evidence="1 2">Foug A</strain>
    </source>
</reference>
<reference evidence="2" key="2">
    <citation type="submission" date="2015-01" db="EMBL/GenBank/DDBJ databases">
        <title>Evolutionary Origins and Diversification of the Mycorrhizal Mutualists.</title>
        <authorList>
            <consortium name="DOE Joint Genome Institute"/>
            <consortium name="Mycorrhizal Genomics Consortium"/>
            <person name="Kohler A."/>
            <person name="Kuo A."/>
            <person name="Nagy L.G."/>
            <person name="Floudas D."/>
            <person name="Copeland A."/>
            <person name="Barry K.W."/>
            <person name="Cichocki N."/>
            <person name="Veneault-Fourrey C."/>
            <person name="LaButti K."/>
            <person name="Lindquist E.A."/>
            <person name="Lipzen A."/>
            <person name="Lundell T."/>
            <person name="Morin E."/>
            <person name="Murat C."/>
            <person name="Riley R."/>
            <person name="Ohm R."/>
            <person name="Sun H."/>
            <person name="Tunlid A."/>
            <person name="Henrissat B."/>
            <person name="Grigoriev I.V."/>
            <person name="Hibbett D.S."/>
            <person name="Martin F."/>
        </authorList>
    </citation>
    <scope>NUCLEOTIDE SEQUENCE [LARGE SCALE GENOMIC DNA]</scope>
    <source>
        <strain evidence="2">Foug A</strain>
    </source>
</reference>
<gene>
    <name evidence="1" type="ORF">SCLCIDRAFT_1220862</name>
</gene>
<organism evidence="1 2">
    <name type="scientific">Scleroderma citrinum Foug A</name>
    <dbReference type="NCBI Taxonomy" id="1036808"/>
    <lineage>
        <taxon>Eukaryota</taxon>
        <taxon>Fungi</taxon>
        <taxon>Dikarya</taxon>
        <taxon>Basidiomycota</taxon>
        <taxon>Agaricomycotina</taxon>
        <taxon>Agaricomycetes</taxon>
        <taxon>Agaricomycetidae</taxon>
        <taxon>Boletales</taxon>
        <taxon>Sclerodermatineae</taxon>
        <taxon>Sclerodermataceae</taxon>
        <taxon>Scleroderma</taxon>
    </lineage>
</organism>
<dbReference type="AlphaFoldDB" id="A0A0C3D4Z8"/>
<dbReference type="EMBL" id="KN822126">
    <property type="protein sequence ID" value="KIM55875.1"/>
    <property type="molecule type" value="Genomic_DNA"/>
</dbReference>